<evidence type="ECO:0000313" key="4">
    <source>
        <dbReference type="Proteomes" id="UP000620550"/>
    </source>
</evidence>
<feature type="coiled-coil region" evidence="1">
    <location>
        <begin position="210"/>
        <end position="264"/>
    </location>
</feature>
<dbReference type="Proteomes" id="UP000620550">
    <property type="component" value="Unassembled WGS sequence"/>
</dbReference>
<gene>
    <name evidence="3" type="primary">sbcC</name>
    <name evidence="3" type="ORF">GCM10017764_11970</name>
</gene>
<keyword evidence="4" id="KW-1185">Reference proteome</keyword>
<evidence type="ECO:0000256" key="1">
    <source>
        <dbReference type="SAM" id="Coils"/>
    </source>
</evidence>
<dbReference type="InterPro" id="IPR038729">
    <property type="entry name" value="Rad50/SbcC_AAA"/>
</dbReference>
<dbReference type="InterPro" id="IPR027417">
    <property type="entry name" value="P-loop_NTPase"/>
</dbReference>
<dbReference type="RefSeq" id="WP_189625730.1">
    <property type="nucleotide sequence ID" value="NZ_BNAF01000004.1"/>
</dbReference>
<reference evidence="4" key="1">
    <citation type="journal article" date="2019" name="Int. J. Syst. Evol. Microbiol.">
        <title>The Global Catalogue of Microorganisms (GCM) 10K type strain sequencing project: providing services to taxonomists for standard genome sequencing and annotation.</title>
        <authorList>
            <consortium name="The Broad Institute Genomics Platform"/>
            <consortium name="The Broad Institute Genome Sequencing Center for Infectious Disease"/>
            <person name="Wu L."/>
            <person name="Ma J."/>
        </authorList>
    </citation>
    <scope>NUCLEOTIDE SEQUENCE [LARGE SCALE GENOMIC DNA]</scope>
    <source>
        <strain evidence="4">CGMCC 1.12966</strain>
    </source>
</reference>
<dbReference type="Gene3D" id="1.10.287.1490">
    <property type="match status" value="1"/>
</dbReference>
<evidence type="ECO:0000313" key="3">
    <source>
        <dbReference type="EMBL" id="GHE30645.1"/>
    </source>
</evidence>
<protein>
    <submittedName>
        <fullName evidence="3">Nuclease SbcCD subunit C</fullName>
    </submittedName>
</protein>
<accession>A0ABQ3HTP8</accession>
<feature type="coiled-coil region" evidence="1">
    <location>
        <begin position="600"/>
        <end position="717"/>
    </location>
</feature>
<keyword evidence="1" id="KW-0175">Coiled coil</keyword>
<feature type="coiled-coil region" evidence="1">
    <location>
        <begin position="453"/>
        <end position="484"/>
    </location>
</feature>
<dbReference type="Pfam" id="PF13476">
    <property type="entry name" value="AAA_23"/>
    <property type="match status" value="1"/>
</dbReference>
<feature type="domain" description="Rad50/SbcC-type AAA" evidence="2">
    <location>
        <begin position="6"/>
        <end position="248"/>
    </location>
</feature>
<dbReference type="PANTHER" id="PTHR32114:SF2">
    <property type="entry name" value="ABC TRANSPORTER ABCH.3"/>
    <property type="match status" value="1"/>
</dbReference>
<evidence type="ECO:0000259" key="2">
    <source>
        <dbReference type="Pfam" id="PF13476"/>
    </source>
</evidence>
<dbReference type="SUPFAM" id="SSF57997">
    <property type="entry name" value="Tropomyosin"/>
    <property type="match status" value="1"/>
</dbReference>
<dbReference type="PANTHER" id="PTHR32114">
    <property type="entry name" value="ABC TRANSPORTER ABCH.3"/>
    <property type="match status" value="1"/>
</dbReference>
<organism evidence="3 4">
    <name type="scientific">Sphingobacterium griseoflavum</name>
    <dbReference type="NCBI Taxonomy" id="1474952"/>
    <lineage>
        <taxon>Bacteria</taxon>
        <taxon>Pseudomonadati</taxon>
        <taxon>Bacteroidota</taxon>
        <taxon>Sphingobacteriia</taxon>
        <taxon>Sphingobacteriales</taxon>
        <taxon>Sphingobacteriaceae</taxon>
        <taxon>Sphingobacterium</taxon>
    </lineage>
</organism>
<dbReference type="Gene3D" id="3.40.50.300">
    <property type="entry name" value="P-loop containing nucleotide triphosphate hydrolases"/>
    <property type="match status" value="2"/>
</dbReference>
<proteinExistence type="predicted"/>
<feature type="coiled-coil region" evidence="1">
    <location>
        <begin position="306"/>
        <end position="357"/>
    </location>
</feature>
<comment type="caution">
    <text evidence="3">The sequence shown here is derived from an EMBL/GenBank/DDBJ whole genome shotgun (WGS) entry which is preliminary data.</text>
</comment>
<sequence length="1012" mass="118446">MLPLYLSIEGLYSYQQKQEIDFTTLTEAGLFGIFGKVGSGKSSIIEAISFALYGETERLNKQEKRTYNMLNLQSDQACIVFEFYNFDQRKFRFVAQWKRRKKFEETTALERYAYEWREGRWLPLDSADGAEITRLTYANFRRTIIIPQGQFKEFLELRGKDRSEMMKEIFHLNRFDLGPKVSLLQRQNNSKMEVLKGALSGFESVSSEILQAKREELTNAQLNLNNLKEETAALEIALSRMAESKRLRAELTVKQMEVAQLRDELPKILQQQQELAIYESTLHAFKEILQHAQTLNKDKELVTLRIQQLTTRKEETLSHLEEQEKQWRKIESDYLQLEKFKRESQDLKLLIQIQQQREQKRIIGKRLEDGKPYLGQVKEEERALLETLQEKELFLESLKQKKVDTAILLALESWYQTQDTLLDKIYDAKKQGEIWENDRALAEKKFTVNKLHMDNWEGEIRQLEQQYQQQLLDLQKEETQLQVQVALIEFSENLVDGYPCPLCGSLEHPQHRETHDVSLWQNELKSKQSTIHDCLTGLKNTFQELTHASILHAEKSMQVQQLNVSLTQLENQYTAHMSAFVWKDFSADDKEPFLLYKSKNQMAENTIRNVELELKELRQRLVSVQNKVEKYKTTLSNLEQELVVVDSLVRQSEQQLQVLTLAEFAQQKETALISRKQQTENRIKYLEDSHRSLTETIQRLKTEFAAITGERHAAKEQFHHLYQQLSTKQAEISSLLDEFGYSDIMEVQHILQKQLNVMQIRDAIQNFNLHFQMTGNQLVELEAKIADDNYQEDVYQEQVQLFQLKKEELELRIRFVGALEKECAHLLAETQKKEKLLEEYEKVSLRRSNLTTLENLFRGAGFVNYVSSIHLQRLCEIANLRFHRLTRNNLSLTINESNEFEVVDYLNNGFRRSVKTLSGGQGFQASLCLALALAESIQTLNHADKNFFFIDEGFGTQDAESMNTVFETLQYLHRENRIVGIISHVEELKERIPRAVNVYNDPETGSKINYLP</sequence>
<dbReference type="SUPFAM" id="SSF52540">
    <property type="entry name" value="P-loop containing nucleoside triphosphate hydrolases"/>
    <property type="match status" value="2"/>
</dbReference>
<dbReference type="Pfam" id="PF13558">
    <property type="entry name" value="SbcC_Walker_B"/>
    <property type="match status" value="1"/>
</dbReference>
<dbReference type="EMBL" id="BNAF01000004">
    <property type="protein sequence ID" value="GHE30645.1"/>
    <property type="molecule type" value="Genomic_DNA"/>
</dbReference>
<name>A0ABQ3HTP8_9SPHI</name>